<evidence type="ECO:0000256" key="6">
    <source>
        <dbReference type="ARBA" id="ARBA00022824"/>
    </source>
</evidence>
<dbReference type="InterPro" id="IPR039529">
    <property type="entry name" value="PGAP1/BST1"/>
</dbReference>
<keyword evidence="4" id="KW-0812">Transmembrane</keyword>
<accession>A0AAD9JY08</accession>
<dbReference type="GO" id="GO:0005789">
    <property type="term" value="C:endoplasmic reticulum membrane"/>
    <property type="evidence" value="ECO:0007669"/>
    <property type="project" value="UniProtKB-SubCell"/>
</dbReference>
<evidence type="ECO:0000256" key="3">
    <source>
        <dbReference type="ARBA" id="ARBA00022448"/>
    </source>
</evidence>
<dbReference type="EC" id="3.1.-.-" evidence="10"/>
<dbReference type="GO" id="GO:0006505">
    <property type="term" value="P:GPI anchor metabolic process"/>
    <property type="evidence" value="ECO:0007669"/>
    <property type="project" value="TreeGrafter"/>
</dbReference>
<dbReference type="Pfam" id="PF07819">
    <property type="entry name" value="PGAP1"/>
    <property type="match status" value="1"/>
</dbReference>
<feature type="domain" description="GPI inositol-deacylase PGAP1-like alpha/beta" evidence="11">
    <location>
        <begin position="58"/>
        <end position="278"/>
    </location>
</feature>
<keyword evidence="3 10" id="KW-0813">Transport</keyword>
<proteinExistence type="inferred from homology"/>
<keyword evidence="6 10" id="KW-0256">Endoplasmic reticulum</keyword>
<evidence type="ECO:0000256" key="1">
    <source>
        <dbReference type="ARBA" id="ARBA00004477"/>
    </source>
</evidence>
<keyword evidence="13" id="KW-1185">Reference proteome</keyword>
<evidence type="ECO:0000256" key="4">
    <source>
        <dbReference type="ARBA" id="ARBA00022692"/>
    </source>
</evidence>
<protein>
    <recommendedName>
        <fullName evidence="10">GPI inositol-deacylase</fullName>
        <ecNumber evidence="10">3.1.-.-</ecNumber>
    </recommendedName>
</protein>
<comment type="caution">
    <text evidence="12">The sequence shown here is derived from an EMBL/GenBank/DDBJ whole genome shotgun (WGS) entry which is preliminary data.</text>
</comment>
<comment type="function">
    <text evidence="10">Involved in inositol deacylation of GPI-anchored proteins which plays important roles in the quality control and ER-associated degradation of GPI-anchored proteins.</text>
</comment>
<dbReference type="InterPro" id="IPR029058">
    <property type="entry name" value="AB_hydrolase_fold"/>
</dbReference>
<sequence length="607" mass="68968">MYSQERRMERYRNIYTWKIVLLRVELDSDIQSKFPRYGLYFYGEGEYARKAKKTNFRLSGVPVLFIPGNAGSYRQVRSLGSVALKKAEDGKTDVHFNYFSLDFDEEFSALYGQLLYDEAEFTHECIKKILSLYKGAASPPKSVVLVGHSMGGMVARSLFMLADFKPELVNTIITQATPHKMPAINIDPLVEKFYDEVNMFWKAKENTTVSDVTVFSTGGGYRDVLVRSQLTSLNGIVRRDRSVSSNTMSVPGAWVSTDHLCHVWCKQIVLATQRALFDVIDRSTKQVAISPFYRVAVFLHHFIKNPGDKRFKGAYDKTVYLDKTISWEIRKKLSWKLWAKNLPKVRYSVTEIPVPLVPVQYAEPEYGYVAISNINNDKWLGVCSLKEKVLPSLPGGKKKKNNLKQCTQVTNQAQYADQLPPIYSDKKVEVYSELYKLAERHLVYNTTGMFDFMMGFPHTIGDVHVVINKTAPSAIFYNISLNDLDIPLQAYTAHLTTLGCKEDPPASSSGAVLKLHIPWAHEHTYSFIRSDKNGSIALKLITPRPVNVLARAQLHLFLLPTCTYRLSITIGLEGAHRTGFSSFMDGNFHWDSRYSTALQSFRLSFIV</sequence>
<dbReference type="Pfam" id="PF24660">
    <property type="entry name" value="PGAP1_3rd"/>
    <property type="match status" value="1"/>
</dbReference>
<dbReference type="InterPro" id="IPR012908">
    <property type="entry name" value="PGAP1-ab_dom-like"/>
</dbReference>
<dbReference type="EMBL" id="JAODUP010000120">
    <property type="protein sequence ID" value="KAK2161207.1"/>
    <property type="molecule type" value="Genomic_DNA"/>
</dbReference>
<organism evidence="12 13">
    <name type="scientific">Paralvinella palmiformis</name>
    <dbReference type="NCBI Taxonomy" id="53620"/>
    <lineage>
        <taxon>Eukaryota</taxon>
        <taxon>Metazoa</taxon>
        <taxon>Spiralia</taxon>
        <taxon>Lophotrochozoa</taxon>
        <taxon>Annelida</taxon>
        <taxon>Polychaeta</taxon>
        <taxon>Sedentaria</taxon>
        <taxon>Canalipalpata</taxon>
        <taxon>Terebellida</taxon>
        <taxon>Terebelliformia</taxon>
        <taxon>Alvinellidae</taxon>
        <taxon>Paralvinella</taxon>
    </lineage>
</organism>
<dbReference type="SUPFAM" id="SSF53474">
    <property type="entry name" value="alpha/beta-Hydrolases"/>
    <property type="match status" value="1"/>
</dbReference>
<evidence type="ECO:0000256" key="7">
    <source>
        <dbReference type="ARBA" id="ARBA00022927"/>
    </source>
</evidence>
<gene>
    <name evidence="12" type="ORF">LSH36_120g15020</name>
</gene>
<dbReference type="GO" id="GO:0006888">
    <property type="term" value="P:endoplasmic reticulum to Golgi vesicle-mediated transport"/>
    <property type="evidence" value="ECO:0007669"/>
    <property type="project" value="TreeGrafter"/>
</dbReference>
<evidence type="ECO:0000256" key="10">
    <source>
        <dbReference type="RuleBase" id="RU365011"/>
    </source>
</evidence>
<dbReference type="GO" id="GO:0015031">
    <property type="term" value="P:protein transport"/>
    <property type="evidence" value="ECO:0007669"/>
    <property type="project" value="UniProtKB-KW"/>
</dbReference>
<comment type="similarity">
    <text evidence="2 10">Belongs to the GPI inositol-deacylase family.</text>
</comment>
<evidence type="ECO:0000313" key="13">
    <source>
        <dbReference type="Proteomes" id="UP001208570"/>
    </source>
</evidence>
<evidence type="ECO:0000256" key="9">
    <source>
        <dbReference type="ARBA" id="ARBA00023136"/>
    </source>
</evidence>
<dbReference type="PANTHER" id="PTHR15495">
    <property type="entry name" value="NEGATIVE REGULATOR OF VESICLE FORMATION-RELATED"/>
    <property type="match status" value="1"/>
</dbReference>
<dbReference type="GO" id="GO:0050185">
    <property type="term" value="F:phosphatidylinositol deacylase activity"/>
    <property type="evidence" value="ECO:0007669"/>
    <property type="project" value="TreeGrafter"/>
</dbReference>
<dbReference type="Proteomes" id="UP001208570">
    <property type="component" value="Unassembled WGS sequence"/>
</dbReference>
<keyword evidence="9 10" id="KW-0472">Membrane</keyword>
<dbReference type="Gene3D" id="3.40.50.1820">
    <property type="entry name" value="alpha/beta hydrolase"/>
    <property type="match status" value="1"/>
</dbReference>
<dbReference type="AlphaFoldDB" id="A0AAD9JY08"/>
<evidence type="ECO:0000256" key="2">
    <source>
        <dbReference type="ARBA" id="ARBA00006931"/>
    </source>
</evidence>
<keyword evidence="7 10" id="KW-0653">Protein transport</keyword>
<reference evidence="12" key="1">
    <citation type="journal article" date="2023" name="Mol. Biol. Evol.">
        <title>Third-Generation Sequencing Reveals the Adaptive Role of the Epigenome in Three Deep-Sea Polychaetes.</title>
        <authorList>
            <person name="Perez M."/>
            <person name="Aroh O."/>
            <person name="Sun Y."/>
            <person name="Lan Y."/>
            <person name="Juniper S.K."/>
            <person name="Young C.R."/>
            <person name="Angers B."/>
            <person name="Qian P.Y."/>
        </authorList>
    </citation>
    <scope>NUCLEOTIDE SEQUENCE</scope>
    <source>
        <strain evidence="12">P08H-3</strain>
    </source>
</reference>
<keyword evidence="8" id="KW-1133">Transmembrane helix</keyword>
<dbReference type="PANTHER" id="PTHR15495:SF7">
    <property type="entry name" value="GPI INOSITOL-DEACYLASE"/>
    <property type="match status" value="1"/>
</dbReference>
<evidence type="ECO:0000259" key="11">
    <source>
        <dbReference type="Pfam" id="PF07819"/>
    </source>
</evidence>
<evidence type="ECO:0000256" key="8">
    <source>
        <dbReference type="ARBA" id="ARBA00022989"/>
    </source>
</evidence>
<name>A0AAD9JY08_9ANNE</name>
<keyword evidence="5 10" id="KW-0378">Hydrolase</keyword>
<evidence type="ECO:0000313" key="12">
    <source>
        <dbReference type="EMBL" id="KAK2161207.1"/>
    </source>
</evidence>
<evidence type="ECO:0000256" key="5">
    <source>
        <dbReference type="ARBA" id="ARBA00022801"/>
    </source>
</evidence>
<comment type="subcellular location">
    <subcellularLocation>
        <location evidence="1">Endoplasmic reticulum membrane</location>
        <topology evidence="1">Multi-pass membrane protein</topology>
    </subcellularLocation>
</comment>